<keyword evidence="3 5" id="KW-1133">Transmembrane helix</keyword>
<dbReference type="EMBL" id="BAABJO010000045">
    <property type="protein sequence ID" value="GAA5139745.1"/>
    <property type="molecule type" value="Genomic_DNA"/>
</dbReference>
<gene>
    <name evidence="7" type="ORF">GCM10023320_76270</name>
</gene>
<dbReference type="PANTHER" id="PTHR23508:SF10">
    <property type="entry name" value="CARBOXYLIC ACID TRANSPORTER PROTEIN HOMOLOG"/>
    <property type="match status" value="1"/>
</dbReference>
<dbReference type="Proteomes" id="UP001500804">
    <property type="component" value="Unassembled WGS sequence"/>
</dbReference>
<organism evidence="7 8">
    <name type="scientific">Pseudonocardia adelaidensis</name>
    <dbReference type="NCBI Taxonomy" id="648754"/>
    <lineage>
        <taxon>Bacteria</taxon>
        <taxon>Bacillati</taxon>
        <taxon>Actinomycetota</taxon>
        <taxon>Actinomycetes</taxon>
        <taxon>Pseudonocardiales</taxon>
        <taxon>Pseudonocardiaceae</taxon>
        <taxon>Pseudonocardia</taxon>
    </lineage>
</organism>
<evidence type="ECO:0000256" key="1">
    <source>
        <dbReference type="ARBA" id="ARBA00004651"/>
    </source>
</evidence>
<dbReference type="InterPro" id="IPR036259">
    <property type="entry name" value="MFS_trans_sf"/>
</dbReference>
<keyword evidence="2 5" id="KW-0812">Transmembrane</keyword>
<feature type="transmembrane region" description="Helical" evidence="5">
    <location>
        <begin position="345"/>
        <end position="368"/>
    </location>
</feature>
<dbReference type="Gene3D" id="1.20.1250.20">
    <property type="entry name" value="MFS general substrate transporter like domains"/>
    <property type="match status" value="1"/>
</dbReference>
<dbReference type="InterPro" id="IPR005829">
    <property type="entry name" value="Sugar_transporter_CS"/>
</dbReference>
<feature type="transmembrane region" description="Helical" evidence="5">
    <location>
        <begin position="140"/>
        <end position="165"/>
    </location>
</feature>
<feature type="transmembrane region" description="Helical" evidence="5">
    <location>
        <begin position="409"/>
        <end position="430"/>
    </location>
</feature>
<dbReference type="InterPro" id="IPR005828">
    <property type="entry name" value="MFS_sugar_transport-like"/>
</dbReference>
<name>A0ABP9P7L7_9PSEU</name>
<feature type="transmembrane region" description="Helical" evidence="5">
    <location>
        <begin position="291"/>
        <end position="312"/>
    </location>
</feature>
<dbReference type="SUPFAM" id="SSF103473">
    <property type="entry name" value="MFS general substrate transporter"/>
    <property type="match status" value="1"/>
</dbReference>
<feature type="transmembrane region" description="Helical" evidence="5">
    <location>
        <begin position="251"/>
        <end position="271"/>
    </location>
</feature>
<dbReference type="InterPro" id="IPR020846">
    <property type="entry name" value="MFS_dom"/>
</dbReference>
<feature type="transmembrane region" description="Helical" evidence="5">
    <location>
        <begin position="171"/>
        <end position="189"/>
    </location>
</feature>
<accession>A0ABP9P7L7</accession>
<protein>
    <submittedName>
        <fullName evidence="7">MFS transporter</fullName>
    </submittedName>
</protein>
<comment type="caution">
    <text evidence="7">The sequence shown here is derived from an EMBL/GenBank/DDBJ whole genome shotgun (WGS) entry which is preliminary data.</text>
</comment>
<feature type="transmembrane region" description="Helical" evidence="5">
    <location>
        <begin position="82"/>
        <end position="100"/>
    </location>
</feature>
<dbReference type="PROSITE" id="PS50850">
    <property type="entry name" value="MFS"/>
    <property type="match status" value="1"/>
</dbReference>
<evidence type="ECO:0000259" key="6">
    <source>
        <dbReference type="PROSITE" id="PS50850"/>
    </source>
</evidence>
<feature type="transmembrane region" description="Helical" evidence="5">
    <location>
        <begin position="319"/>
        <end position="339"/>
    </location>
</feature>
<dbReference type="PANTHER" id="PTHR23508">
    <property type="entry name" value="CARBOXYLIC ACID TRANSPORTER PROTEIN HOMOLOG"/>
    <property type="match status" value="1"/>
</dbReference>
<reference evidence="8" key="1">
    <citation type="journal article" date="2019" name="Int. J. Syst. Evol. Microbiol.">
        <title>The Global Catalogue of Microorganisms (GCM) 10K type strain sequencing project: providing services to taxonomists for standard genome sequencing and annotation.</title>
        <authorList>
            <consortium name="The Broad Institute Genomics Platform"/>
            <consortium name="The Broad Institute Genome Sequencing Center for Infectious Disease"/>
            <person name="Wu L."/>
            <person name="Ma J."/>
        </authorList>
    </citation>
    <scope>NUCLEOTIDE SEQUENCE [LARGE SCALE GENOMIC DNA]</scope>
    <source>
        <strain evidence="8">JCM 18302</strain>
    </source>
</reference>
<feature type="transmembrane region" description="Helical" evidence="5">
    <location>
        <begin position="16"/>
        <end position="40"/>
    </location>
</feature>
<dbReference type="CDD" id="cd17316">
    <property type="entry name" value="MFS_SV2_like"/>
    <property type="match status" value="1"/>
</dbReference>
<keyword evidence="8" id="KW-1185">Reference proteome</keyword>
<feature type="transmembrane region" description="Helical" evidence="5">
    <location>
        <begin position="380"/>
        <end position="403"/>
    </location>
</feature>
<feature type="domain" description="Major facilitator superfamily (MFS) profile" evidence="6">
    <location>
        <begin position="16"/>
        <end position="433"/>
    </location>
</feature>
<dbReference type="PROSITE" id="PS00217">
    <property type="entry name" value="SUGAR_TRANSPORT_2"/>
    <property type="match status" value="1"/>
</dbReference>
<sequence length="452" mass="47383">MPDFESGRLTRPQRRIAITAIGGYFVDGYDLLILSGALLGIVPEFGLGPAELGALTAAAFLGMSAGSLLAGPMTDRYGRRKVFFASMALFVVGSLAFLPAQAAWQIIAIRFLVGLAIGADMPAAGALIAEFIPSRRRGTYTALAGVAWMLGSVVAVGVTLIIFTTGGGPQHWRWALATGAIAAIILLFLRHRTPDSPHWLRSKGREADAQAAWRYATGDSGTAPIPPLSELASPNAGAGALRRLFRRPLSLVLLGMCIYWGFNNLYGSAILLYQPTLIQRIAVPGTFGPLLFTAATSLLAVVIGLIVCFVVVERVGRRFIAIAGTSTVVVAGVVIWAGFQSSTLVLVAFAAAIGFINGGTSMAFYAWAPEVFPTELRGRGIGLVNTVGKLGSVVGTFLLPFAFAAFGGGAFLLIAVLAAVNVAAISVLSIETKGQTLDEVQATAERRFGPAR</sequence>
<feature type="transmembrane region" description="Helical" evidence="5">
    <location>
        <begin position="106"/>
        <end position="128"/>
    </location>
</feature>
<evidence type="ECO:0000313" key="8">
    <source>
        <dbReference type="Proteomes" id="UP001500804"/>
    </source>
</evidence>
<evidence type="ECO:0000256" key="5">
    <source>
        <dbReference type="SAM" id="Phobius"/>
    </source>
</evidence>
<proteinExistence type="predicted"/>
<comment type="subcellular location">
    <subcellularLocation>
        <location evidence="1">Cell membrane</location>
        <topology evidence="1">Multi-pass membrane protein</topology>
    </subcellularLocation>
</comment>
<evidence type="ECO:0000256" key="3">
    <source>
        <dbReference type="ARBA" id="ARBA00022989"/>
    </source>
</evidence>
<evidence type="ECO:0000313" key="7">
    <source>
        <dbReference type="EMBL" id="GAA5139745.1"/>
    </source>
</evidence>
<dbReference type="Pfam" id="PF00083">
    <property type="entry name" value="Sugar_tr"/>
    <property type="match status" value="1"/>
</dbReference>
<evidence type="ECO:0000256" key="4">
    <source>
        <dbReference type="ARBA" id="ARBA00023136"/>
    </source>
</evidence>
<evidence type="ECO:0000256" key="2">
    <source>
        <dbReference type="ARBA" id="ARBA00022692"/>
    </source>
</evidence>
<feature type="transmembrane region" description="Helical" evidence="5">
    <location>
        <begin position="52"/>
        <end position="70"/>
    </location>
</feature>
<keyword evidence="4 5" id="KW-0472">Membrane</keyword>